<dbReference type="InterPro" id="IPR036291">
    <property type="entry name" value="NAD(P)-bd_dom_sf"/>
</dbReference>
<protein>
    <submittedName>
        <fullName evidence="4">Phosphoglycerate dehydrogenase-like enzyme</fullName>
    </submittedName>
</protein>
<feature type="domain" description="D-isomer specific 2-hydroxyacid dehydrogenase NAD-binding" evidence="3">
    <location>
        <begin position="134"/>
        <end position="310"/>
    </location>
</feature>
<organism evidence="4 5">
    <name type="scientific">Microbacterium resistens</name>
    <dbReference type="NCBI Taxonomy" id="156977"/>
    <lineage>
        <taxon>Bacteria</taxon>
        <taxon>Bacillati</taxon>
        <taxon>Actinomycetota</taxon>
        <taxon>Actinomycetes</taxon>
        <taxon>Micrococcales</taxon>
        <taxon>Microbacteriaceae</taxon>
        <taxon>Microbacterium</taxon>
    </lineage>
</organism>
<keyword evidence="1" id="KW-0560">Oxidoreductase</keyword>
<evidence type="ECO:0000313" key="5">
    <source>
        <dbReference type="Proteomes" id="UP001259347"/>
    </source>
</evidence>
<dbReference type="PANTHER" id="PTHR10996">
    <property type="entry name" value="2-HYDROXYACID DEHYDROGENASE-RELATED"/>
    <property type="match status" value="1"/>
</dbReference>
<name>A0ABU1SFC2_9MICO</name>
<dbReference type="SUPFAM" id="SSF52283">
    <property type="entry name" value="Formate/glycerate dehydrogenase catalytic domain-like"/>
    <property type="match status" value="1"/>
</dbReference>
<gene>
    <name evidence="4" type="ORF">J2Y69_002891</name>
</gene>
<comment type="caution">
    <text evidence="4">The sequence shown here is derived from an EMBL/GenBank/DDBJ whole genome shotgun (WGS) entry which is preliminary data.</text>
</comment>
<dbReference type="Gene3D" id="3.40.50.720">
    <property type="entry name" value="NAD(P)-binding Rossmann-like Domain"/>
    <property type="match status" value="2"/>
</dbReference>
<evidence type="ECO:0000259" key="3">
    <source>
        <dbReference type="Pfam" id="PF02826"/>
    </source>
</evidence>
<dbReference type="Pfam" id="PF02826">
    <property type="entry name" value="2-Hacid_dh_C"/>
    <property type="match status" value="1"/>
</dbReference>
<dbReference type="EMBL" id="JAVDUM010000013">
    <property type="protein sequence ID" value="MDR6868277.1"/>
    <property type="molecule type" value="Genomic_DNA"/>
</dbReference>
<dbReference type="InterPro" id="IPR050223">
    <property type="entry name" value="D-isomer_2-hydroxyacid_DH"/>
</dbReference>
<evidence type="ECO:0000256" key="1">
    <source>
        <dbReference type="ARBA" id="ARBA00023002"/>
    </source>
</evidence>
<sequence>MSDGTASWVSASARQDGGSRPTVLFAMPAELHSRVFDANRLRAIAERADVLGVVQEFDSAAAREALARTDVLITGWDAPLLDTEVLDRAPRLRAVLHAGGTVKHHLTSEVWSRGIVVSSAVEANSVPVAQFAVAMILLAGKRVLPIAERYRRERTGFDVEESFPGMGNVDKRVGIVGASRIGRRVIELLAPFGYEIVVFDPYLDPSEAEALGVRGVELEELIATSDIVSIHAPSLPETRHMIDARLIGLLAPGATLINTARGELVDQDALIARILRGDLFAILDVTTPWVLDEDNPLYAHENVMLTPHIAGSLGTELRGLADVVIAELDRYRAGEPLRHPVRVEELARTA</sequence>
<dbReference type="InterPro" id="IPR006140">
    <property type="entry name" value="D-isomer_DH_NAD-bd"/>
</dbReference>
<dbReference type="Proteomes" id="UP001259347">
    <property type="component" value="Unassembled WGS sequence"/>
</dbReference>
<evidence type="ECO:0000256" key="2">
    <source>
        <dbReference type="ARBA" id="ARBA00023027"/>
    </source>
</evidence>
<reference evidence="4 5" key="1">
    <citation type="submission" date="2023-07" db="EMBL/GenBank/DDBJ databases">
        <title>Sorghum-associated microbial communities from plants grown in Nebraska, USA.</title>
        <authorList>
            <person name="Schachtman D."/>
        </authorList>
    </citation>
    <scope>NUCLEOTIDE SEQUENCE [LARGE SCALE GENOMIC DNA]</scope>
    <source>
        <strain evidence="4 5">2980</strain>
    </source>
</reference>
<proteinExistence type="predicted"/>
<dbReference type="SUPFAM" id="SSF51735">
    <property type="entry name" value="NAD(P)-binding Rossmann-fold domains"/>
    <property type="match status" value="1"/>
</dbReference>
<dbReference type="CDD" id="cd12167">
    <property type="entry name" value="2-Hacid_dh_8"/>
    <property type="match status" value="1"/>
</dbReference>
<evidence type="ECO:0000313" key="4">
    <source>
        <dbReference type="EMBL" id="MDR6868277.1"/>
    </source>
</evidence>
<keyword evidence="5" id="KW-1185">Reference proteome</keyword>
<dbReference type="InterPro" id="IPR029753">
    <property type="entry name" value="D-isomer_DH_CS"/>
</dbReference>
<accession>A0ABU1SFC2</accession>
<keyword evidence="2" id="KW-0520">NAD</keyword>
<dbReference type="PANTHER" id="PTHR10996:SF178">
    <property type="entry name" value="2-HYDROXYACID DEHYDROGENASE YGL185C-RELATED"/>
    <property type="match status" value="1"/>
</dbReference>
<dbReference type="PROSITE" id="PS00670">
    <property type="entry name" value="D_2_HYDROXYACID_DH_2"/>
    <property type="match status" value="1"/>
</dbReference>
<dbReference type="RefSeq" id="WP_310021925.1">
    <property type="nucleotide sequence ID" value="NZ_JAVDUM010000013.1"/>
</dbReference>